<name>A0A414MIB0_9BACE</name>
<dbReference type="EMBL" id="CP072227">
    <property type="protein sequence ID" value="QUT46057.1"/>
    <property type="molecule type" value="Genomic_DNA"/>
</dbReference>
<dbReference type="Proteomes" id="UP000679226">
    <property type="component" value="Chromosome"/>
</dbReference>
<reference evidence="2" key="2">
    <citation type="journal article" date="2021" name="PLoS Genet.">
        <title>Mobile Type VI secretion system loci of the gut Bacteroidales display extensive intra-ecosystem transfer, multi-species spread and geographical clustering.</title>
        <authorList>
            <person name="Garcia-Bayona L."/>
            <person name="Coyne M.J."/>
            <person name="Comstock L.E."/>
        </authorList>
    </citation>
    <scope>NUCLEOTIDE SEQUENCE</scope>
    <source>
        <strain evidence="2">CL11T00C20</strain>
    </source>
</reference>
<dbReference type="InterPro" id="IPR053148">
    <property type="entry name" value="PD-DEXK-like_domain"/>
</dbReference>
<dbReference type="PANTHER" id="PTHR30547:SF0">
    <property type="entry name" value="BLR8175 PROTEIN"/>
    <property type="match status" value="1"/>
</dbReference>
<evidence type="ECO:0000313" key="4">
    <source>
        <dbReference type="Proteomes" id="UP000283538"/>
    </source>
</evidence>
<accession>A0A414MIB0</accession>
<organism evidence="3 4">
    <name type="scientific">Bacteroides eggerthii</name>
    <dbReference type="NCBI Taxonomy" id="28111"/>
    <lineage>
        <taxon>Bacteria</taxon>
        <taxon>Pseudomonadati</taxon>
        <taxon>Bacteroidota</taxon>
        <taxon>Bacteroidia</taxon>
        <taxon>Bacteroidales</taxon>
        <taxon>Bacteroidaceae</taxon>
        <taxon>Bacteroides</taxon>
    </lineage>
</organism>
<protein>
    <submittedName>
        <fullName evidence="2">DUF1016 N-terminal domain protein</fullName>
    </submittedName>
    <submittedName>
        <fullName evidence="3">DUF1016 family protein</fullName>
    </submittedName>
</protein>
<evidence type="ECO:0000313" key="3">
    <source>
        <dbReference type="EMBL" id="RHF11639.1"/>
    </source>
</evidence>
<proteinExistence type="predicted"/>
<dbReference type="RefSeq" id="WP_004294283.1">
    <property type="nucleotide sequence ID" value="NZ_CP072227.1"/>
</dbReference>
<dbReference type="Proteomes" id="UP000283538">
    <property type="component" value="Unassembled WGS sequence"/>
</dbReference>
<dbReference type="PANTHER" id="PTHR30547">
    <property type="entry name" value="UNCHARACTERIZED PROTEIN YHCG-RELATED"/>
    <property type="match status" value="1"/>
</dbReference>
<feature type="domain" description="YhcG N-terminal" evidence="1">
    <location>
        <begin position="19"/>
        <end position="74"/>
    </location>
</feature>
<dbReference type="EMBL" id="QSLA01000002">
    <property type="protein sequence ID" value="RHF11639.1"/>
    <property type="molecule type" value="Genomic_DNA"/>
</dbReference>
<dbReference type="Pfam" id="PF17761">
    <property type="entry name" value="DUF1016_N"/>
    <property type="match status" value="1"/>
</dbReference>
<gene>
    <name evidence="3" type="ORF">DW701_02295</name>
    <name evidence="2" type="ORF">INE88_02883</name>
</gene>
<evidence type="ECO:0000259" key="1">
    <source>
        <dbReference type="Pfam" id="PF17761"/>
    </source>
</evidence>
<reference evidence="3 4" key="1">
    <citation type="submission" date="2018-08" db="EMBL/GenBank/DDBJ databases">
        <title>A genome reference for cultivated species of the human gut microbiota.</title>
        <authorList>
            <person name="Zou Y."/>
            <person name="Xue W."/>
            <person name="Luo G."/>
        </authorList>
    </citation>
    <scope>NUCLEOTIDE SEQUENCE [LARGE SCALE GENOMIC DNA]</scope>
    <source>
        <strain evidence="3 4">AM26-26AC</strain>
    </source>
</reference>
<sequence>MADKQNVLPDNYDNWRKEVISLIESSKLKAIFSVNAELLALYWKIGNDILIKQREQGWGTKVIRQLSKGLAKRF</sequence>
<dbReference type="InterPro" id="IPR041527">
    <property type="entry name" value="YhcG_N"/>
</dbReference>
<dbReference type="KEGG" id="beg:INE88_02883"/>
<evidence type="ECO:0000313" key="2">
    <source>
        <dbReference type="EMBL" id="QUT46057.1"/>
    </source>
</evidence>
<dbReference type="AlphaFoldDB" id="A0A414MIB0"/>